<reference evidence="3" key="2">
    <citation type="submission" date="2010-07" db="EMBL/GenBank/DDBJ databases">
        <authorList>
            <consortium name="The Broad Institute Genome Sequencing Platform"/>
            <consortium name="Broad Institute Genome Sequencing Center for Infectious Disease"/>
            <person name="Ma L.-J."/>
            <person name="Dead R."/>
            <person name="Young S."/>
            <person name="Zeng Q."/>
            <person name="Koehrsen M."/>
            <person name="Alvarado L."/>
            <person name="Berlin A."/>
            <person name="Chapman S.B."/>
            <person name="Chen Z."/>
            <person name="Freedman E."/>
            <person name="Gellesch M."/>
            <person name="Goldberg J."/>
            <person name="Griggs A."/>
            <person name="Gujja S."/>
            <person name="Heilman E.R."/>
            <person name="Heiman D."/>
            <person name="Hepburn T."/>
            <person name="Howarth C."/>
            <person name="Jen D."/>
            <person name="Larson L."/>
            <person name="Mehta T."/>
            <person name="Neiman D."/>
            <person name="Pearson M."/>
            <person name="Roberts A."/>
            <person name="Saif S."/>
            <person name="Shea T."/>
            <person name="Shenoy N."/>
            <person name="Sisk P."/>
            <person name="Stolte C."/>
            <person name="Sykes S."/>
            <person name="Walk T."/>
            <person name="White J."/>
            <person name="Yandava C."/>
            <person name="Haas B."/>
            <person name="Nusbaum C."/>
            <person name="Birren B."/>
        </authorList>
    </citation>
    <scope>NUCLEOTIDE SEQUENCE</scope>
    <source>
        <strain evidence="3">R3-111a-1</strain>
    </source>
</reference>
<feature type="signal peptide" evidence="1">
    <location>
        <begin position="1"/>
        <end position="19"/>
    </location>
</feature>
<feature type="domain" description="SGNH hydrolase-type esterase" evidence="2">
    <location>
        <begin position="40"/>
        <end position="215"/>
    </location>
</feature>
<dbReference type="SUPFAM" id="SSF52266">
    <property type="entry name" value="SGNH hydrolase"/>
    <property type="match status" value="1"/>
</dbReference>
<dbReference type="Proteomes" id="UP000006039">
    <property type="component" value="Unassembled WGS sequence"/>
</dbReference>
<name>J3NWR3_GAET3</name>
<dbReference type="AlphaFoldDB" id="J3NWR3"/>
<reference evidence="4" key="5">
    <citation type="submission" date="2018-04" db="UniProtKB">
        <authorList>
            <consortium name="EnsemblFungi"/>
        </authorList>
    </citation>
    <scope>IDENTIFICATION</scope>
    <source>
        <strain evidence="4">R3-111a-1</strain>
    </source>
</reference>
<dbReference type="PANTHER" id="PTHR43695:SF2">
    <property type="entry name" value="PUTATIVE (AFU_ORTHOLOGUE AFUA_2G17250)-RELATED"/>
    <property type="match status" value="1"/>
</dbReference>
<dbReference type="EMBL" id="GL385397">
    <property type="protein sequence ID" value="EJT75795.1"/>
    <property type="molecule type" value="Genomic_DNA"/>
</dbReference>
<protein>
    <recommendedName>
        <fullName evidence="2">SGNH hydrolase-type esterase domain-containing protein</fullName>
    </recommendedName>
</protein>
<dbReference type="eggNOG" id="ENOG502S5SG">
    <property type="taxonomic scope" value="Eukaryota"/>
</dbReference>
<dbReference type="EnsemblFungi" id="EJT75795">
    <property type="protein sequence ID" value="EJT75795"/>
    <property type="gene ID" value="GGTG_05725"/>
</dbReference>
<organism evidence="3">
    <name type="scientific">Gaeumannomyces tritici (strain R3-111a-1)</name>
    <name type="common">Wheat and barley take-all root rot fungus</name>
    <name type="synonym">Gaeumannomyces graminis var. tritici</name>
    <dbReference type="NCBI Taxonomy" id="644352"/>
    <lineage>
        <taxon>Eukaryota</taxon>
        <taxon>Fungi</taxon>
        <taxon>Dikarya</taxon>
        <taxon>Ascomycota</taxon>
        <taxon>Pezizomycotina</taxon>
        <taxon>Sordariomycetes</taxon>
        <taxon>Sordariomycetidae</taxon>
        <taxon>Magnaporthales</taxon>
        <taxon>Magnaporthaceae</taxon>
        <taxon>Gaeumannomyces</taxon>
    </lineage>
</organism>
<keyword evidence="1" id="KW-0732">Signal</keyword>
<dbReference type="OrthoDB" id="5041285at2759"/>
<dbReference type="PANTHER" id="PTHR43695">
    <property type="entry name" value="PUTATIVE (AFU_ORTHOLOGUE AFUA_2G17250)-RELATED"/>
    <property type="match status" value="1"/>
</dbReference>
<sequence>MRVTTAAAAAALHLLCVTATPTPPSPPSPQQPPPYFILTGDSTVAVGGGWGDGFLSFLLAPPAAGTNPAKSGATTVSFRAEGRWDAALAGVRAAAAAAEYGPVVTMQFGHNDQKPDKGISPDQFQGNLKRMAKEVLEAGGTPILITSLTRRTFSGGKVVQNLETERLRAIAAAKEVGAAHLDLNAASTAYINAVGDANGRLYDLAQGDRTHLNAAAGVVFGRMVVDLLLEKRPDFGRYFRENRTITNAIRSGVFVI</sequence>
<reference evidence="3" key="3">
    <citation type="submission" date="2010-09" db="EMBL/GenBank/DDBJ databases">
        <title>Annotation of Gaeumannomyces graminis var. tritici R3-111a-1.</title>
        <authorList>
            <consortium name="The Broad Institute Genome Sequencing Platform"/>
            <person name="Ma L.-J."/>
            <person name="Dead R."/>
            <person name="Young S.K."/>
            <person name="Zeng Q."/>
            <person name="Gargeya S."/>
            <person name="Fitzgerald M."/>
            <person name="Haas B."/>
            <person name="Abouelleil A."/>
            <person name="Alvarado L."/>
            <person name="Arachchi H.M."/>
            <person name="Berlin A."/>
            <person name="Brown A."/>
            <person name="Chapman S.B."/>
            <person name="Chen Z."/>
            <person name="Dunbar C."/>
            <person name="Freedman E."/>
            <person name="Gearin G."/>
            <person name="Gellesch M."/>
            <person name="Goldberg J."/>
            <person name="Griggs A."/>
            <person name="Gujja S."/>
            <person name="Heiman D."/>
            <person name="Howarth C."/>
            <person name="Larson L."/>
            <person name="Lui A."/>
            <person name="MacDonald P.J.P."/>
            <person name="Mehta T."/>
            <person name="Montmayeur A."/>
            <person name="Murphy C."/>
            <person name="Neiman D."/>
            <person name="Pearson M."/>
            <person name="Priest M."/>
            <person name="Roberts A."/>
            <person name="Saif S."/>
            <person name="Shea T."/>
            <person name="Shenoy N."/>
            <person name="Sisk P."/>
            <person name="Stolte C."/>
            <person name="Sykes S."/>
            <person name="Yandava C."/>
            <person name="Wortman J."/>
            <person name="Nusbaum C."/>
            <person name="Birren B."/>
        </authorList>
    </citation>
    <scope>NUCLEOTIDE SEQUENCE</scope>
    <source>
        <strain evidence="3">R3-111a-1</strain>
    </source>
</reference>
<evidence type="ECO:0000313" key="4">
    <source>
        <dbReference type="EnsemblFungi" id="EJT75795"/>
    </source>
</evidence>
<reference evidence="4" key="4">
    <citation type="journal article" date="2015" name="G3 (Bethesda)">
        <title>Genome sequences of three phytopathogenic species of the Magnaporthaceae family of fungi.</title>
        <authorList>
            <person name="Okagaki L.H."/>
            <person name="Nunes C.C."/>
            <person name="Sailsbery J."/>
            <person name="Clay B."/>
            <person name="Brown D."/>
            <person name="John T."/>
            <person name="Oh Y."/>
            <person name="Young N."/>
            <person name="Fitzgerald M."/>
            <person name="Haas B.J."/>
            <person name="Zeng Q."/>
            <person name="Young S."/>
            <person name="Adiconis X."/>
            <person name="Fan L."/>
            <person name="Levin J.Z."/>
            <person name="Mitchell T.K."/>
            <person name="Okubara P.A."/>
            <person name="Farman M.L."/>
            <person name="Kohn L.M."/>
            <person name="Birren B."/>
            <person name="Ma L.-J."/>
            <person name="Dean R.A."/>
        </authorList>
    </citation>
    <scope>NUCLEOTIDE SEQUENCE</scope>
    <source>
        <strain evidence="4">R3-111a-1</strain>
    </source>
</reference>
<keyword evidence="5" id="KW-1185">Reference proteome</keyword>
<evidence type="ECO:0000313" key="3">
    <source>
        <dbReference type="EMBL" id="EJT75795.1"/>
    </source>
</evidence>
<dbReference type="InterPro" id="IPR036514">
    <property type="entry name" value="SGNH_hydro_sf"/>
</dbReference>
<evidence type="ECO:0000256" key="1">
    <source>
        <dbReference type="SAM" id="SignalP"/>
    </source>
</evidence>
<dbReference type="STRING" id="644352.J3NWR3"/>
<evidence type="ECO:0000259" key="2">
    <source>
        <dbReference type="Pfam" id="PF13472"/>
    </source>
</evidence>
<reference evidence="5" key="1">
    <citation type="submission" date="2010-07" db="EMBL/GenBank/DDBJ databases">
        <title>The genome sequence of Gaeumannomyces graminis var. tritici strain R3-111a-1.</title>
        <authorList>
            <consortium name="The Broad Institute Genome Sequencing Platform"/>
            <person name="Ma L.-J."/>
            <person name="Dead R."/>
            <person name="Young S."/>
            <person name="Zeng Q."/>
            <person name="Koehrsen M."/>
            <person name="Alvarado L."/>
            <person name="Berlin A."/>
            <person name="Chapman S.B."/>
            <person name="Chen Z."/>
            <person name="Freedman E."/>
            <person name="Gellesch M."/>
            <person name="Goldberg J."/>
            <person name="Griggs A."/>
            <person name="Gujja S."/>
            <person name="Heilman E.R."/>
            <person name="Heiman D."/>
            <person name="Hepburn T."/>
            <person name="Howarth C."/>
            <person name="Jen D."/>
            <person name="Larson L."/>
            <person name="Mehta T."/>
            <person name="Neiman D."/>
            <person name="Pearson M."/>
            <person name="Roberts A."/>
            <person name="Saif S."/>
            <person name="Shea T."/>
            <person name="Shenoy N."/>
            <person name="Sisk P."/>
            <person name="Stolte C."/>
            <person name="Sykes S."/>
            <person name="Walk T."/>
            <person name="White J."/>
            <person name="Yandava C."/>
            <person name="Haas B."/>
            <person name="Nusbaum C."/>
            <person name="Birren B."/>
        </authorList>
    </citation>
    <scope>NUCLEOTIDE SEQUENCE [LARGE SCALE GENOMIC DNA]</scope>
    <source>
        <strain evidence="5">R3-111a-1</strain>
    </source>
</reference>
<dbReference type="Pfam" id="PF13472">
    <property type="entry name" value="Lipase_GDSL_2"/>
    <property type="match status" value="1"/>
</dbReference>
<gene>
    <name evidence="4" type="primary">20346183</name>
    <name evidence="3" type="ORF">GGTG_05725</name>
</gene>
<dbReference type="InterPro" id="IPR013830">
    <property type="entry name" value="SGNH_hydro"/>
</dbReference>
<dbReference type="CDD" id="cd01821">
    <property type="entry name" value="Rhamnogalacturan_acetylesterase_like"/>
    <property type="match status" value="1"/>
</dbReference>
<dbReference type="VEuPathDB" id="FungiDB:GGTG_05725"/>
<dbReference type="Gene3D" id="3.40.50.1110">
    <property type="entry name" value="SGNH hydrolase"/>
    <property type="match status" value="1"/>
</dbReference>
<dbReference type="GO" id="GO:0016787">
    <property type="term" value="F:hydrolase activity"/>
    <property type="evidence" value="ECO:0007669"/>
    <property type="project" value="InterPro"/>
</dbReference>
<accession>J3NWR3</accession>
<feature type="chain" id="PRO_5015094570" description="SGNH hydrolase-type esterase domain-containing protein" evidence="1">
    <location>
        <begin position="20"/>
        <end position="256"/>
    </location>
</feature>
<evidence type="ECO:0000313" key="5">
    <source>
        <dbReference type="Proteomes" id="UP000006039"/>
    </source>
</evidence>
<dbReference type="RefSeq" id="XP_009221795.1">
    <property type="nucleotide sequence ID" value="XM_009223531.1"/>
</dbReference>
<dbReference type="InterPro" id="IPR037459">
    <property type="entry name" value="RhgT-like"/>
</dbReference>
<dbReference type="HOGENOM" id="CLU_065859_1_0_1"/>
<dbReference type="GeneID" id="20346183"/>
<proteinExistence type="predicted"/>